<reference evidence="2 3" key="1">
    <citation type="submission" date="2018-02" db="EMBL/GenBank/DDBJ databases">
        <title>Complete genome sequence of Agrobacterium tumefaciens 1D1609.</title>
        <authorList>
            <person name="Cho S.-T."/>
            <person name="Haryono M."/>
            <person name="Chang H.-H."/>
            <person name="Santos M.N."/>
            <person name="Lai E.-M."/>
            <person name="Kuo C.-H."/>
        </authorList>
    </citation>
    <scope>NUCLEOTIDE SEQUENCE [LARGE SCALE GENOMIC DNA]</scope>
    <source>
        <strain evidence="2 3">1D1609</strain>
    </source>
</reference>
<protein>
    <submittedName>
        <fullName evidence="2">Uncharacterized protein</fullName>
    </submittedName>
</protein>
<dbReference type="EMBL" id="CP026925">
    <property type="protein sequence ID" value="AVH43128.1"/>
    <property type="molecule type" value="Genomic_DNA"/>
</dbReference>
<evidence type="ECO:0000313" key="3">
    <source>
        <dbReference type="Proteomes" id="UP000237717"/>
    </source>
</evidence>
<sequence>MSSFESFVPLIIIGLSLVVFFKWVGRDMNREEKKPRSRR</sequence>
<keyword evidence="1" id="KW-0472">Membrane</keyword>
<dbReference type="AlphaFoldDB" id="A0A2L2LFV9"/>
<proteinExistence type="predicted"/>
<dbReference type="Proteomes" id="UP000237717">
    <property type="component" value="Chromosome II"/>
</dbReference>
<feature type="transmembrane region" description="Helical" evidence="1">
    <location>
        <begin position="6"/>
        <end position="24"/>
    </location>
</feature>
<organism evidence="2 3">
    <name type="scientific">Agrobacterium tumefaciens</name>
    <dbReference type="NCBI Taxonomy" id="358"/>
    <lineage>
        <taxon>Bacteria</taxon>
        <taxon>Pseudomonadati</taxon>
        <taxon>Pseudomonadota</taxon>
        <taxon>Alphaproteobacteria</taxon>
        <taxon>Hyphomicrobiales</taxon>
        <taxon>Rhizobiaceae</taxon>
        <taxon>Rhizobium/Agrobacterium group</taxon>
        <taxon>Agrobacterium</taxon>
        <taxon>Agrobacterium tumefaciens complex</taxon>
    </lineage>
</organism>
<evidence type="ECO:0000256" key="1">
    <source>
        <dbReference type="SAM" id="Phobius"/>
    </source>
</evidence>
<keyword evidence="1" id="KW-1133">Transmembrane helix</keyword>
<evidence type="ECO:0000313" key="2">
    <source>
        <dbReference type="EMBL" id="AVH43128.1"/>
    </source>
</evidence>
<name>A0A2L2LFV9_AGRTU</name>
<accession>A0A2L2LFV9</accession>
<keyword evidence="1" id="KW-0812">Transmembrane</keyword>
<gene>
    <name evidence="2" type="ORF">At1D1609_30750</name>
</gene>